<evidence type="ECO:0000313" key="6">
    <source>
        <dbReference type="EMBL" id="KAK9838143.1"/>
    </source>
</evidence>
<keyword evidence="4" id="KW-0472">Membrane</keyword>
<evidence type="ECO:0000256" key="1">
    <source>
        <dbReference type="ARBA" id="ARBA00004140"/>
    </source>
</evidence>
<dbReference type="InterPro" id="IPR036013">
    <property type="entry name" value="Band_7/SPFH_dom_sf"/>
</dbReference>
<dbReference type="Proteomes" id="UP001445335">
    <property type="component" value="Unassembled WGS sequence"/>
</dbReference>
<reference evidence="6 7" key="1">
    <citation type="journal article" date="2024" name="Nat. Commun.">
        <title>Phylogenomics reveals the evolutionary origins of lichenization in chlorophyte algae.</title>
        <authorList>
            <person name="Puginier C."/>
            <person name="Libourel C."/>
            <person name="Otte J."/>
            <person name="Skaloud P."/>
            <person name="Haon M."/>
            <person name="Grisel S."/>
            <person name="Petersen M."/>
            <person name="Berrin J.G."/>
            <person name="Delaux P.M."/>
            <person name="Dal Grande F."/>
            <person name="Keller J."/>
        </authorList>
    </citation>
    <scope>NUCLEOTIDE SEQUENCE [LARGE SCALE GENOMIC DNA]</scope>
    <source>
        <strain evidence="6 7">SAG 245.80</strain>
    </source>
</reference>
<evidence type="ECO:0000259" key="5">
    <source>
        <dbReference type="SMART" id="SM00244"/>
    </source>
</evidence>
<evidence type="ECO:0000256" key="4">
    <source>
        <dbReference type="RuleBase" id="RU366048"/>
    </source>
</evidence>
<comment type="subcellular location">
    <subcellularLocation>
        <location evidence="1">Mitochondrion inner membrane</location>
        <topology evidence="1">Single-pass type II membrane protein</topology>
    </subcellularLocation>
</comment>
<dbReference type="GO" id="GO:0007005">
    <property type="term" value="P:mitochondrion organization"/>
    <property type="evidence" value="ECO:0007669"/>
    <property type="project" value="TreeGrafter"/>
</dbReference>
<dbReference type="PANTHER" id="PTHR23222">
    <property type="entry name" value="PROHIBITIN"/>
    <property type="match status" value="1"/>
</dbReference>
<proteinExistence type="inferred from homology"/>
<dbReference type="PRINTS" id="PR00679">
    <property type="entry name" value="PROHIBITIN"/>
</dbReference>
<evidence type="ECO:0000256" key="2">
    <source>
        <dbReference type="ARBA" id="ARBA00009658"/>
    </source>
</evidence>
<dbReference type="AlphaFoldDB" id="A0AAW1RXL8"/>
<name>A0AAW1RXL8_9CHLO</name>
<dbReference type="Pfam" id="PF01145">
    <property type="entry name" value="Band_7"/>
    <property type="match status" value="1"/>
</dbReference>
<dbReference type="InterPro" id="IPR000163">
    <property type="entry name" value="Prohibitin"/>
</dbReference>
<protein>
    <recommendedName>
        <fullName evidence="4">Prohibitin</fullName>
    </recommendedName>
</protein>
<dbReference type="CDD" id="cd03401">
    <property type="entry name" value="SPFH_prohibitin"/>
    <property type="match status" value="1"/>
</dbReference>
<comment type="similarity">
    <text evidence="2 4">Belongs to the prohibitin family.</text>
</comment>
<dbReference type="SMART" id="SM00244">
    <property type="entry name" value="PHB"/>
    <property type="match status" value="1"/>
</dbReference>
<dbReference type="EMBL" id="JALJOU010000020">
    <property type="protein sequence ID" value="KAK9838143.1"/>
    <property type="molecule type" value="Genomic_DNA"/>
</dbReference>
<accession>A0AAW1RXL8</accession>
<evidence type="ECO:0000313" key="7">
    <source>
        <dbReference type="Proteomes" id="UP001445335"/>
    </source>
</evidence>
<dbReference type="FunFam" id="3.30.479.30:FF:000001">
    <property type="entry name" value="Prohibitin 2"/>
    <property type="match status" value="1"/>
</dbReference>
<dbReference type="GO" id="GO:0005743">
    <property type="term" value="C:mitochondrial inner membrane"/>
    <property type="evidence" value="ECO:0007669"/>
    <property type="project" value="UniProtKB-SubCell"/>
</dbReference>
<organism evidence="6 7">
    <name type="scientific">Elliptochloris bilobata</name>
    <dbReference type="NCBI Taxonomy" id="381761"/>
    <lineage>
        <taxon>Eukaryota</taxon>
        <taxon>Viridiplantae</taxon>
        <taxon>Chlorophyta</taxon>
        <taxon>core chlorophytes</taxon>
        <taxon>Trebouxiophyceae</taxon>
        <taxon>Trebouxiophyceae incertae sedis</taxon>
        <taxon>Elliptochloris clade</taxon>
        <taxon>Elliptochloris</taxon>
    </lineage>
</organism>
<gene>
    <name evidence="6" type="ORF">WJX81_003685</name>
</gene>
<evidence type="ECO:0000256" key="3">
    <source>
        <dbReference type="ARBA" id="ARBA00011786"/>
    </source>
</evidence>
<keyword evidence="7" id="KW-1185">Reference proteome</keyword>
<sequence length="284" mass="30884">MASPQQSAQAVATFLGRAGRLAVFAGLGGAALQAALYTVDAGERCVMYDRLQGVLPQPIGEGSHFRVPWLQSPNIMDIRTRPRTISSVTGTKDLQMVNISLRVLSKPDTEELPNIYKSLGLDWDERVLPSIGNEILKAVVAQYNAEQLLTQRDRVSRAVRDSLTARAKEFNILVDDIAITHLSFGTEFTKAVEAKQVAQQDAERARFVVLKADQERKAAVIRAEGESESARLISEATRAAGPGMIELRRIEAARDIASTLSKSGSVVYLPGGNSNMLLGINPTR</sequence>
<dbReference type="Gene3D" id="3.30.479.30">
    <property type="entry name" value="Band 7 domain"/>
    <property type="match status" value="1"/>
</dbReference>
<dbReference type="PANTHER" id="PTHR23222:SF0">
    <property type="entry name" value="PROHIBITIN 1"/>
    <property type="match status" value="1"/>
</dbReference>
<dbReference type="SUPFAM" id="SSF117892">
    <property type="entry name" value="Band 7/SPFH domain"/>
    <property type="match status" value="1"/>
</dbReference>
<comment type="subunit">
    <text evidence="3">Component of a prohibitin multimeric complex in mitochondrial membranes.</text>
</comment>
<keyword evidence="4" id="KW-0496">Mitochondrion</keyword>
<comment type="caution">
    <text evidence="6">The sequence shown here is derived from an EMBL/GenBank/DDBJ whole genome shotgun (WGS) entry which is preliminary data.</text>
</comment>
<dbReference type="InterPro" id="IPR001107">
    <property type="entry name" value="Band_7"/>
</dbReference>
<keyword evidence="4" id="KW-0999">Mitochondrion inner membrane</keyword>
<feature type="domain" description="Band 7" evidence="5">
    <location>
        <begin position="35"/>
        <end position="196"/>
    </location>
</feature>